<organism evidence="1 2">
    <name type="scientific">Aquimarina brevivitae</name>
    <dbReference type="NCBI Taxonomy" id="323412"/>
    <lineage>
        <taxon>Bacteria</taxon>
        <taxon>Pseudomonadati</taxon>
        <taxon>Bacteroidota</taxon>
        <taxon>Flavobacteriia</taxon>
        <taxon>Flavobacteriales</taxon>
        <taxon>Flavobacteriaceae</taxon>
        <taxon>Aquimarina</taxon>
    </lineage>
</organism>
<dbReference type="OrthoDB" id="9181960at2"/>
<dbReference type="EMBL" id="SGXE01000002">
    <property type="protein sequence ID" value="RZS93863.1"/>
    <property type="molecule type" value="Genomic_DNA"/>
</dbReference>
<sequence length="192" mass="22857">MNLIKLDFTTTINLDEFIASWSKLYSYPLEYKYSNSIHKDEFDEDDIKSLFEWKNGMNLSTAKNDSLENKVLSKINIINDLKTQKNLDLKTFKVEFYNLSAVWKIFLLHVIKPNEYPIYDQHVHRTYLFINDLDWSNISNSSISNKNKEAFYFNEYCKFIKKSDFKDLRAMDKAFFAFGQFLKKYGDVFTTS</sequence>
<reference evidence="1 2" key="1">
    <citation type="submission" date="2019-02" db="EMBL/GenBank/DDBJ databases">
        <title>Genomic Encyclopedia of Type Strains, Phase IV (KMG-IV): sequencing the most valuable type-strain genomes for metagenomic binning, comparative biology and taxonomic classification.</title>
        <authorList>
            <person name="Goeker M."/>
        </authorList>
    </citation>
    <scope>NUCLEOTIDE SEQUENCE [LARGE SCALE GENOMIC DNA]</scope>
    <source>
        <strain evidence="1 2">DSM 17196</strain>
    </source>
</reference>
<keyword evidence="2" id="KW-1185">Reference proteome</keyword>
<dbReference type="AlphaFoldDB" id="A0A4Q7P1W9"/>
<protein>
    <submittedName>
        <fullName evidence="1">Uncharacterized protein</fullName>
    </submittedName>
</protein>
<dbReference type="RefSeq" id="WP_130286968.1">
    <property type="nucleotide sequence ID" value="NZ_SGXE01000002.1"/>
</dbReference>
<evidence type="ECO:0000313" key="2">
    <source>
        <dbReference type="Proteomes" id="UP000292262"/>
    </source>
</evidence>
<gene>
    <name evidence="1" type="ORF">EV197_2444</name>
</gene>
<accession>A0A4Q7P1W9</accession>
<proteinExistence type="predicted"/>
<name>A0A4Q7P1W9_9FLAO</name>
<dbReference type="Proteomes" id="UP000292262">
    <property type="component" value="Unassembled WGS sequence"/>
</dbReference>
<comment type="caution">
    <text evidence="1">The sequence shown here is derived from an EMBL/GenBank/DDBJ whole genome shotgun (WGS) entry which is preliminary data.</text>
</comment>
<evidence type="ECO:0000313" key="1">
    <source>
        <dbReference type="EMBL" id="RZS93863.1"/>
    </source>
</evidence>